<name>A0A164DD67_9CRUS</name>
<dbReference type="OrthoDB" id="6337569at2759"/>
<keyword evidence="2" id="KW-1185">Reference proteome</keyword>
<organism evidence="1 2">
    <name type="scientific">Daphnia magna</name>
    <dbReference type="NCBI Taxonomy" id="35525"/>
    <lineage>
        <taxon>Eukaryota</taxon>
        <taxon>Metazoa</taxon>
        <taxon>Ecdysozoa</taxon>
        <taxon>Arthropoda</taxon>
        <taxon>Crustacea</taxon>
        <taxon>Branchiopoda</taxon>
        <taxon>Diplostraca</taxon>
        <taxon>Cladocera</taxon>
        <taxon>Anomopoda</taxon>
        <taxon>Daphniidae</taxon>
        <taxon>Daphnia</taxon>
    </lineage>
</organism>
<dbReference type="AlphaFoldDB" id="A0A164DD67"/>
<evidence type="ECO:0000313" key="1">
    <source>
        <dbReference type="EMBL" id="KZR95652.1"/>
    </source>
</evidence>
<proteinExistence type="predicted"/>
<sequence>RRQYQPTELFIDNQSAIKLVRNPEFHQRTKHIDVKYHFIRDLQENQIINATYINTENQLADLLTKGLDGPRFRKLRQEIGIYTVTSV</sequence>
<dbReference type="EMBL" id="LRGB01027837">
    <property type="protein sequence ID" value="KZR95652.1"/>
    <property type="molecule type" value="Genomic_DNA"/>
</dbReference>
<accession>A0A164DD67</accession>
<feature type="non-terminal residue" evidence="1">
    <location>
        <position position="1"/>
    </location>
</feature>
<comment type="caution">
    <text evidence="1">The sequence shown here is derived from an EMBL/GenBank/DDBJ whole genome shotgun (WGS) entry which is preliminary data.</text>
</comment>
<reference evidence="1 2" key="1">
    <citation type="submission" date="2016-03" db="EMBL/GenBank/DDBJ databases">
        <title>EvidentialGene: Evidence-directed Construction of Genes on Genomes.</title>
        <authorList>
            <person name="Gilbert D.G."/>
            <person name="Choi J.-H."/>
            <person name="Mockaitis K."/>
            <person name="Colbourne J."/>
            <person name="Pfrender M."/>
        </authorList>
    </citation>
    <scope>NUCLEOTIDE SEQUENCE [LARGE SCALE GENOMIC DNA]</scope>
    <source>
        <strain evidence="1 2">Xinb3</strain>
        <tissue evidence="1">Complete organism</tissue>
    </source>
</reference>
<dbReference type="Proteomes" id="UP000076858">
    <property type="component" value="Unassembled WGS sequence"/>
</dbReference>
<dbReference type="STRING" id="35525.A0A164DD67"/>
<protein>
    <submittedName>
        <fullName evidence="1">Copia protein (Gag-int-pol protein)</fullName>
    </submittedName>
</protein>
<evidence type="ECO:0000313" key="2">
    <source>
        <dbReference type="Proteomes" id="UP000076858"/>
    </source>
</evidence>
<gene>
    <name evidence="1" type="ORF">APZ42_010501</name>
</gene>
<dbReference type="CDD" id="cd09272">
    <property type="entry name" value="RNase_HI_RT_Ty1"/>
    <property type="match status" value="1"/>
</dbReference>